<gene>
    <name evidence="2" type="ORF">J3D65DRAFT_659872</name>
</gene>
<evidence type="ECO:0000313" key="2">
    <source>
        <dbReference type="EMBL" id="KAK7535060.1"/>
    </source>
</evidence>
<comment type="caution">
    <text evidence="2">The sequence shown here is derived from an EMBL/GenBank/DDBJ whole genome shotgun (WGS) entry which is preliminary data.</text>
</comment>
<dbReference type="EMBL" id="JBBPEH010000008">
    <property type="protein sequence ID" value="KAK7535060.1"/>
    <property type="molecule type" value="Genomic_DNA"/>
</dbReference>
<accession>A0ABR1LIM5</accession>
<evidence type="ECO:0000313" key="3">
    <source>
        <dbReference type="Proteomes" id="UP001360953"/>
    </source>
</evidence>
<dbReference type="PANTHER" id="PTHR31758">
    <property type="entry name" value="BTB/POZ DOMAIN-CONTAINING PROTEIN YLR108C"/>
    <property type="match status" value="1"/>
</dbReference>
<feature type="region of interest" description="Disordered" evidence="1">
    <location>
        <begin position="580"/>
        <end position="602"/>
    </location>
</feature>
<evidence type="ECO:0000256" key="1">
    <source>
        <dbReference type="SAM" id="MobiDB-lite"/>
    </source>
</evidence>
<feature type="compositionally biased region" description="Polar residues" evidence="1">
    <location>
        <begin position="216"/>
        <end position="229"/>
    </location>
</feature>
<dbReference type="PANTHER" id="PTHR31758:SF2">
    <property type="entry name" value="BTB_POZ DOMAIN-CONTAINING PROTEIN YLR108C"/>
    <property type="match status" value="1"/>
</dbReference>
<feature type="region of interest" description="Disordered" evidence="1">
    <location>
        <begin position="1"/>
        <end position="107"/>
    </location>
</feature>
<sequence length="798" mass="86597">MAGQPGRRGQGPRRGRRGHADQTRTNPIPNPPVFASTNPPSLPQRSVHGAHQEQRGRVASEPIVQAGASITTNPAISAPGPFSVAFAQSQASSTSVQTPSQTSLSRPFQEAEFWDLDRAIDFTDVARFYEPTGELAHERQPEARDYNIPQPIRPSATLGQAPGVQPTAAEPLGFPFLFESLSSVSEFAPPTPRAPISPQVRRSSMKRKAGGESSPDEATTRTLQFSPDPSMQAPAAKRPEIQRSSKSRSSSLADDPIVTAAPGLAQASARAPQPPQSSVATASPETSVSQPSGQTATASDPNAPSAEGQAGQQRSRKIAELGTNYSAVLPAGKVFPVQIGPELFRLSGASISSDAPSYFSHFFADQLYNNPSARAGDVKTLYIDRDPATFKDITLHLQGYYVKPRDGEHFVKLFADAQFYSLPRLTQQLFKSEIFIQIGNRDFQIPRDIFSSPGDSPNFFSLGFAHFFTTPSQVFPGLDRQTLLRPPSIAPPAVPGRSGDVFADLLRLLQGYPVHVRDENHRADLLRDAKYFHLKGLEQKLLPCEISFNLARDKHEILLRLEDIRQSGISYCPDPAPSLSASGSASGGNMGGPVSPSPAPPRNGWVNYARPYTDDSARELIVEISGESMRFDPQAMRASFFGQTKARITSLFQVISNKMGVALSQSLGPVATQTGGPAPSPSTPGPSVEKVKISVGADAWIQLDGERVFCDKRDREGAPINPQSSLLHRLKRAREKDRGCDVDESMPEWVVNRGHWRLRLQVINQDGEHRVEVVLCAVKLEALSGERARNGKRGFFAA</sequence>
<protein>
    <recommendedName>
        <fullName evidence="4">BTB/POZ domain-containing protein</fullName>
    </recommendedName>
</protein>
<keyword evidence="3" id="KW-1185">Reference proteome</keyword>
<dbReference type="RefSeq" id="XP_066653785.1">
    <property type="nucleotide sequence ID" value="XM_066802564.1"/>
</dbReference>
<feature type="compositionally biased region" description="Low complexity" evidence="1">
    <location>
        <begin position="265"/>
        <end position="280"/>
    </location>
</feature>
<feature type="compositionally biased region" description="Low complexity" evidence="1">
    <location>
        <begin position="81"/>
        <end position="103"/>
    </location>
</feature>
<feature type="compositionally biased region" description="Polar residues" evidence="1">
    <location>
        <begin position="281"/>
        <end position="302"/>
    </location>
</feature>
<dbReference type="InterPro" id="IPR011333">
    <property type="entry name" value="SKP1/BTB/POZ_sf"/>
</dbReference>
<feature type="region of interest" description="Disordered" evidence="1">
    <location>
        <begin position="133"/>
        <end position="169"/>
    </location>
</feature>
<evidence type="ECO:0008006" key="4">
    <source>
        <dbReference type="Google" id="ProtNLM"/>
    </source>
</evidence>
<dbReference type="Gene3D" id="3.30.710.10">
    <property type="entry name" value="Potassium Channel Kv1.1, Chain A"/>
    <property type="match status" value="2"/>
</dbReference>
<feature type="compositionally biased region" description="Basic and acidic residues" evidence="1">
    <location>
        <begin position="135"/>
        <end position="145"/>
    </location>
</feature>
<feature type="region of interest" description="Disordered" evidence="1">
    <location>
        <begin position="185"/>
        <end position="316"/>
    </location>
</feature>
<reference evidence="2 3" key="1">
    <citation type="submission" date="2024-04" db="EMBL/GenBank/DDBJ databases">
        <title>Phyllosticta paracitricarpa is synonymous to the EU quarantine fungus P. citricarpa based on phylogenomic analyses.</title>
        <authorList>
            <consortium name="Lawrence Berkeley National Laboratory"/>
            <person name="Van ingen-buijs V.A."/>
            <person name="Van westerhoven A.C."/>
            <person name="Haridas S."/>
            <person name="Skiadas P."/>
            <person name="Martin F."/>
            <person name="Groenewald J.Z."/>
            <person name="Crous P.W."/>
            <person name="Seidl M.F."/>
        </authorList>
    </citation>
    <scope>NUCLEOTIDE SEQUENCE [LARGE SCALE GENOMIC DNA]</scope>
    <source>
        <strain evidence="2 3">CPC 17464</strain>
    </source>
</reference>
<organism evidence="2 3">
    <name type="scientific">Phyllosticta citribraziliensis</name>
    <dbReference type="NCBI Taxonomy" id="989973"/>
    <lineage>
        <taxon>Eukaryota</taxon>
        <taxon>Fungi</taxon>
        <taxon>Dikarya</taxon>
        <taxon>Ascomycota</taxon>
        <taxon>Pezizomycotina</taxon>
        <taxon>Dothideomycetes</taxon>
        <taxon>Dothideomycetes incertae sedis</taxon>
        <taxon>Botryosphaeriales</taxon>
        <taxon>Phyllostictaceae</taxon>
        <taxon>Phyllosticta</taxon>
    </lineage>
</organism>
<proteinExistence type="predicted"/>
<dbReference type="SUPFAM" id="SSF54695">
    <property type="entry name" value="POZ domain"/>
    <property type="match status" value="1"/>
</dbReference>
<dbReference type="GeneID" id="92035470"/>
<name>A0ABR1LIM5_9PEZI</name>
<dbReference type="Proteomes" id="UP001360953">
    <property type="component" value="Unassembled WGS sequence"/>
</dbReference>